<accession>A0A812PKF2</accession>
<dbReference type="Proteomes" id="UP000601435">
    <property type="component" value="Unassembled WGS sequence"/>
</dbReference>
<dbReference type="CDD" id="cd00174">
    <property type="entry name" value="SH3"/>
    <property type="match status" value="1"/>
</dbReference>
<evidence type="ECO:0000256" key="1">
    <source>
        <dbReference type="ARBA" id="ARBA00005641"/>
    </source>
</evidence>
<dbReference type="SUPFAM" id="SSF160374">
    <property type="entry name" value="RplX-like"/>
    <property type="match status" value="1"/>
</dbReference>
<feature type="non-terminal residue" evidence="16">
    <location>
        <position position="1"/>
    </location>
</feature>
<comment type="similarity">
    <text evidence="2">Belongs to the eukaryotic ribosomal protein eL20 family.</text>
</comment>
<dbReference type="InterPro" id="IPR036028">
    <property type="entry name" value="SH3-like_dom_sf"/>
</dbReference>
<feature type="domain" description="CBM1" evidence="15">
    <location>
        <begin position="1001"/>
        <end position="1037"/>
    </location>
</feature>
<dbReference type="InterPro" id="IPR016288">
    <property type="entry name" value="Beta_cellobiohydrolase"/>
</dbReference>
<sequence length="2610" mass="280370">GQDCLDKVILQRAAPANDCVVNDPRGDCQPIDSENPGRWYLPPRGANPPAGASWASGLPSVTEVHTMKYVIPADFSCQKCTLQWYYATANSCLPDNSYRTYFKGLQSLGWNSASWSAWAVASWATCDAACCGPEGRGSFGEEFWNCADIVVLEGSGPVPSTSPSPSPSPVSTSQVVPTTTTIPTGPCSAVYEQCGGNNHNGPKCCQSGSYCKFSNEWYSQCLPGTDPTPPSPTPAPPTPVTTAAPVTTSDVTTSRPSQCSCTPSTSWEGSFDRFAASLGGDADFCGQNFGGSGPYISAGGGSDGGGGWSGNAPCMSGQYSFSEDGWKITASASQAASKVPYRAFTYLNFCGGSAYSSCWSSAANVFSFAFKTSGARDMGAFVKLFFWTDAGNILGLVPPGHSKGAGKLRLVSFMSDDFPNNWQDEVEVEDGVWYHVMVTFRPATRAVELKLQGTDFSSGTIPVDMLVLSNGPQLGIYSFDYSGSWPSDGFALWINHPCVGEARCTSSTVTSTMSPSPSTTQGTTPAGCSLPSGMGAGIPVDRRGFAFQHGKLTLSGPQLVNLRGDSVQLKGMSTHGLHWFPECYEKSMLEHLVSSWGITVFRAAMYIGEGGYASDNSVAQLVDEIVAWGEEFGVYIIIDWHVLTPGDPNHWLTGAGASQADAAAYWRETALKYKSKTHVLYEICNEPNGVDWPAVKMYADSIISVIREVDPETIIIVGTPTWSQDIDKAAANPVQMPYNVMYAFHFYAGTHSFLLPRLRQYASQIPIFATEWGTSQANGDGGPYLQQAKEFLDLFGNGELGVTVSWAQWSLADKAEVSAALSSGSCGSDSWDGVSCSGFFVRSYLRMHAEDPTTTGPPPTSTVTAKPTTQPVTTTTTPMGTTTSSTVVPTTTQTLVVTMGPPIVRDMPAECGGWCQYNDNEWATKCMWIGCSLCAGCGSVTTTHAATTMTSSSTVVTSTASTTRVVSTNEPTTTTLASTAAPVTTATTTTIMAATTAPRGPCAALYGQCGGNNYAGPTCCESGSTCTFGNDYYSQCLPGSSPSPTPAPPTPAPPTPSPSPSPPSPPGPVGSNPFEGHPWYVNPSYRDLLSTSINLTSGGVRATLESMQNVPSAFWIDVKSKIYKGQGHPDHSTVEGILEDAASCSPPSLVVLIVYDLPNRDCFALASNGEICCHYGEDKGRTKCDMSTSGPNAGFYREVAGANCADGLAEYKSTYIDPFAEVVGRFADRVPVVLVIEPDSLPNLVTNMKDKRPDNFRGCHDETKVAYEEGIRYAVEKLSVTGAQLYVDAGHGGWLGWANSNDDQTGKFANIIANMQIADKVRGFATNVANYQPLGSVVCSEPGKCKGQMSSDPCCADDPCNLQKDWNWAHNELNYVDVLDYKMRAAIPGFTPSFIIDTGRNGKPNTRSDCGNWCNARGAGIGRVPTTATPDARIDAYFWLKTPGESDGCTEVLPDGTNCPRFDEMCASVDSLGSRNGEPRAPEAGLWYHYQIAMLAENADMGDASAFNVAGSCGSVTGSPQVTILTDASVRSSGLVARLGWRTSSSHALNQGVTMLALNTRHARMLLITDNTTEGFEGKDGGVDRACRGGSRTDNAPSNYEIHAAATLDECKAVCMSVEGCRGIEYSSGRCEVWTRAGGIQATIELAGFSCYTYGEMAVDDGFTPADGGVDRACRGGSKTDNSPNNYEIHTAGSLDECKAICISIESCKGIEYSRGRCEVWTRPGGIQATIELAGFSCHLYEGMAVRGEFSPVEGGVDRACRGGSRTDNAPSNYEIHAAATLDECKAVCMSVEGCRGIEYSSGRCEVWTRAGGIQATIELAGFSCYTYRPNPTAMAKCVEMSDMSAAVSVSTIPLPSPRHNQCSNFGVALSCRHVHYAAAADKDLQAVLYNDDAGKPYLLLVEGDTILASQPLASSPGPYPVSLEVRGLDFEPAADYLVVLLSGGSAYDSPSLFKPLAGRKFSVPGLQEVWSAPIRDPQVDLPLGGMTVVLDASGQQRSYSGDAWTSHSCKQMAAYSATCSAQQHSAGAAKSPSLDEAVSDTFLLATAGDAYPDKRQPQLFGGKQPHRRRLVADCQLPKLGRGLSDKLYFATFSANGSFLTSPRRLFDDSGSEIGGNLVPLADGNWLVAYTKSDSDVISDYLRLGLSGCKWPDFAHRSPQAEGGGGQEACRLSQEAVQASPDSRPGEVAAAKPGDVKCHRVLVDFVPHSRDYGEMPISAGEEVTIRYPPSEDWIFGWKDWPEHDEGWIPAQCLGIGISLDEDDVQAAEDRRTGSSQPSSAMPTLPNEAGKKHGRDVFVYADGAVFKADWQEDALDGVSVQNMPPSSGKSPVEAKEEKEDAEKWHQHGNWWSKQRHLKTAQETNEAPRRPANPDQFNARIAARALAAEELVPAFAACYSASCATFPLKHTLPRFKLWELNVKAMGKGKFTIDKSLEANMHQYQIVGRAAPTPKNPTPKIYRMRIFARNVVLAKSRFWYFMKRLNKAKKSGGELLSVNELHDTSPTKVKNYGIWLRYDSRTNTHNMYKEFRNVNINGAVGQLYQEMAGRHRADPGSIQIIHATTIPDDKCRREHVLEMHDRKLKFPVIRKIPHAAKKLRTTFKAKRPQTFVK</sequence>
<gene>
    <name evidence="16" type="primary">eglS</name>
    <name evidence="16" type="ORF">SNEC2469_LOCUS9200</name>
</gene>
<dbReference type="GO" id="GO:0030245">
    <property type="term" value="P:cellulose catabolic process"/>
    <property type="evidence" value="ECO:0007669"/>
    <property type="project" value="UniProtKB-KW"/>
</dbReference>
<dbReference type="Gene3D" id="3.10.20.10">
    <property type="match status" value="2"/>
</dbReference>
<dbReference type="SUPFAM" id="SSF50044">
    <property type="entry name" value="SH3-domain"/>
    <property type="match status" value="1"/>
</dbReference>
<dbReference type="GO" id="GO:0006412">
    <property type="term" value="P:translation"/>
    <property type="evidence" value="ECO:0007669"/>
    <property type="project" value="InterPro"/>
</dbReference>
<evidence type="ECO:0000313" key="17">
    <source>
        <dbReference type="Proteomes" id="UP000601435"/>
    </source>
</evidence>
<evidence type="ECO:0000313" key="16">
    <source>
        <dbReference type="EMBL" id="CAE7353546.1"/>
    </source>
</evidence>
<dbReference type="PROSITE" id="PS50948">
    <property type="entry name" value="PAN"/>
    <property type="match status" value="3"/>
</dbReference>
<evidence type="ECO:0000256" key="2">
    <source>
        <dbReference type="ARBA" id="ARBA00009362"/>
    </source>
</evidence>
<organism evidence="16 17">
    <name type="scientific">Symbiodinium necroappetens</name>
    <dbReference type="NCBI Taxonomy" id="1628268"/>
    <lineage>
        <taxon>Eukaryota</taxon>
        <taxon>Sar</taxon>
        <taxon>Alveolata</taxon>
        <taxon>Dinophyceae</taxon>
        <taxon>Suessiales</taxon>
        <taxon>Symbiodiniaceae</taxon>
        <taxon>Symbiodinium</taxon>
    </lineage>
</organism>
<dbReference type="PROSITE" id="PS51164">
    <property type="entry name" value="CBM1_2"/>
    <property type="match status" value="2"/>
</dbReference>
<feature type="region of interest" description="Disordered" evidence="13">
    <location>
        <begin position="1039"/>
        <end position="1075"/>
    </location>
</feature>
<dbReference type="PROSITE" id="PS00656">
    <property type="entry name" value="GLYCOSYL_HYDROL_F6_2"/>
    <property type="match status" value="1"/>
</dbReference>
<reference evidence="16" key="1">
    <citation type="submission" date="2021-02" db="EMBL/GenBank/DDBJ databases">
        <authorList>
            <person name="Dougan E. K."/>
            <person name="Rhodes N."/>
            <person name="Thang M."/>
            <person name="Chan C."/>
        </authorList>
    </citation>
    <scope>NUCLEOTIDE SEQUENCE</scope>
</reference>
<feature type="domain" description="Apple" evidence="14">
    <location>
        <begin position="1761"/>
        <end position="1825"/>
    </location>
</feature>
<dbReference type="EMBL" id="CAJNJA010014942">
    <property type="protein sequence ID" value="CAE7353546.1"/>
    <property type="molecule type" value="Genomic_DNA"/>
</dbReference>
<dbReference type="SUPFAM" id="SSF51445">
    <property type="entry name" value="(Trans)glycosidases"/>
    <property type="match status" value="1"/>
</dbReference>
<dbReference type="InterPro" id="IPR017853">
    <property type="entry name" value="GH"/>
</dbReference>
<evidence type="ECO:0000256" key="13">
    <source>
        <dbReference type="SAM" id="MobiDB-lite"/>
    </source>
</evidence>
<dbReference type="SMART" id="SM00236">
    <property type="entry name" value="fCBD"/>
    <property type="match status" value="2"/>
</dbReference>
<dbReference type="GO" id="GO:0003735">
    <property type="term" value="F:structural constituent of ribosome"/>
    <property type="evidence" value="ECO:0007669"/>
    <property type="project" value="InterPro"/>
</dbReference>
<dbReference type="FunFam" id="3.10.20.10:FF:000002">
    <property type="entry name" value="60S ribosomal protein L18a"/>
    <property type="match status" value="1"/>
</dbReference>
<dbReference type="Pfam" id="PF00150">
    <property type="entry name" value="Cellulase"/>
    <property type="match status" value="1"/>
</dbReference>
<dbReference type="OrthoDB" id="64893at2759"/>
<dbReference type="InterPro" id="IPR028877">
    <property type="entry name" value="Ribosomal_eL20"/>
</dbReference>
<dbReference type="HAMAP" id="MF_00273">
    <property type="entry name" value="Ribosomal_eL20"/>
    <property type="match status" value="1"/>
</dbReference>
<feature type="region of interest" description="Disordered" evidence="13">
    <location>
        <begin position="157"/>
        <end position="177"/>
    </location>
</feature>
<dbReference type="Gene3D" id="3.20.20.80">
    <property type="entry name" value="Glycosidases"/>
    <property type="match status" value="1"/>
</dbReference>
<keyword evidence="9" id="KW-0119">Carbohydrate metabolism</keyword>
<evidence type="ECO:0000256" key="8">
    <source>
        <dbReference type="ARBA" id="ARBA00023274"/>
    </source>
</evidence>
<dbReference type="FunFam" id="3.10.20.10:FF:000001">
    <property type="entry name" value="60S ribosomal protein L18a"/>
    <property type="match status" value="1"/>
</dbReference>
<dbReference type="GO" id="GO:0005576">
    <property type="term" value="C:extracellular region"/>
    <property type="evidence" value="ECO:0007669"/>
    <property type="project" value="InterPro"/>
</dbReference>
<feature type="compositionally biased region" description="Pro residues" evidence="13">
    <location>
        <begin position="226"/>
        <end position="239"/>
    </location>
</feature>
<evidence type="ECO:0000256" key="6">
    <source>
        <dbReference type="ARBA" id="ARBA00023001"/>
    </source>
</evidence>
<feature type="compositionally biased region" description="Low complexity" evidence="13">
    <location>
        <begin position="861"/>
        <end position="886"/>
    </location>
</feature>
<dbReference type="GO" id="GO:1990904">
    <property type="term" value="C:ribonucleoprotein complex"/>
    <property type="evidence" value="ECO:0007669"/>
    <property type="project" value="UniProtKB-KW"/>
</dbReference>
<dbReference type="InterPro" id="IPR001547">
    <property type="entry name" value="Glyco_hydro_5"/>
</dbReference>
<feature type="compositionally biased region" description="Polar residues" evidence="13">
    <location>
        <begin position="2318"/>
        <end position="2328"/>
    </location>
</feature>
<dbReference type="GO" id="GO:0005840">
    <property type="term" value="C:ribosome"/>
    <property type="evidence" value="ECO:0007669"/>
    <property type="project" value="UniProtKB-KW"/>
</dbReference>
<evidence type="ECO:0000256" key="9">
    <source>
        <dbReference type="ARBA" id="ARBA00023277"/>
    </source>
</evidence>
<comment type="similarity">
    <text evidence="1">Belongs to the glycosyl hydrolase 5 (cellulase A) family.</text>
</comment>
<evidence type="ECO:0000256" key="10">
    <source>
        <dbReference type="ARBA" id="ARBA00023295"/>
    </source>
</evidence>
<evidence type="ECO:0000259" key="15">
    <source>
        <dbReference type="PROSITE" id="PS51164"/>
    </source>
</evidence>
<dbReference type="PROSITE" id="PS00659">
    <property type="entry name" value="GLYCOSYL_HYDROL_F5"/>
    <property type="match status" value="1"/>
</dbReference>
<dbReference type="Pfam" id="PF00734">
    <property type="entry name" value="CBM_1"/>
    <property type="match status" value="2"/>
</dbReference>
<keyword evidence="10" id="KW-0326">Glycosidase</keyword>
<evidence type="ECO:0000256" key="11">
    <source>
        <dbReference type="ARBA" id="ARBA00023326"/>
    </source>
</evidence>
<feature type="domain" description="CBM1" evidence="15">
    <location>
        <begin position="186"/>
        <end position="222"/>
    </location>
</feature>
<comment type="caution">
    <text evidence="16">The sequence shown here is derived from an EMBL/GenBank/DDBJ whole genome shotgun (WGS) entry which is preliminary data.</text>
</comment>
<dbReference type="GO" id="GO:0004553">
    <property type="term" value="F:hydrolase activity, hydrolyzing O-glycosyl compounds"/>
    <property type="evidence" value="ECO:0007669"/>
    <property type="project" value="InterPro"/>
</dbReference>
<keyword evidence="11" id="KW-0624">Polysaccharide degradation</keyword>
<name>A0A812PKF2_9DINO</name>
<dbReference type="InterPro" id="IPR023573">
    <property type="entry name" value="Ribosomal_eL20_dom"/>
</dbReference>
<dbReference type="SUPFAM" id="SSF57180">
    <property type="entry name" value="Cellulose-binding domain"/>
    <property type="match status" value="2"/>
</dbReference>
<feature type="domain" description="Apple" evidence="14">
    <location>
        <begin position="1674"/>
        <end position="1738"/>
    </location>
</feature>
<feature type="region of interest" description="Disordered" evidence="13">
    <location>
        <begin position="850"/>
        <end position="886"/>
    </location>
</feature>
<dbReference type="InterPro" id="IPR001524">
    <property type="entry name" value="Glyco_hydro_6_CS"/>
</dbReference>
<feature type="active site" description="Proton donor" evidence="12">
    <location>
        <position position="1239"/>
    </location>
</feature>
<dbReference type="Pfam" id="PF01775">
    <property type="entry name" value="Ribosomal_L18A"/>
    <property type="match status" value="1"/>
</dbReference>
<feature type="compositionally biased region" description="Low complexity" evidence="13">
    <location>
        <begin position="240"/>
        <end position="254"/>
    </location>
</feature>
<evidence type="ECO:0000256" key="3">
    <source>
        <dbReference type="ARBA" id="ARBA00022729"/>
    </source>
</evidence>
<feature type="region of interest" description="Disordered" evidence="13">
    <location>
        <begin position="2264"/>
        <end position="2290"/>
    </location>
</feature>
<dbReference type="InterPro" id="IPR000254">
    <property type="entry name" value="CBD"/>
</dbReference>
<keyword evidence="4" id="KW-0378">Hydrolase</keyword>
<dbReference type="PROSITE" id="PS00562">
    <property type="entry name" value="CBM1_1"/>
    <property type="match status" value="2"/>
</dbReference>
<dbReference type="InterPro" id="IPR036434">
    <property type="entry name" value="Beta_cellobiohydrolase_sf"/>
</dbReference>
<keyword evidence="17" id="KW-1185">Reference proteome</keyword>
<feature type="domain" description="Apple" evidence="14">
    <location>
        <begin position="1587"/>
        <end position="1651"/>
    </location>
</feature>
<dbReference type="Pfam" id="PF01341">
    <property type="entry name" value="Glyco_hydro_6"/>
    <property type="match status" value="2"/>
</dbReference>
<dbReference type="InterPro" id="IPR018087">
    <property type="entry name" value="Glyco_hydro_5_CS"/>
</dbReference>
<keyword evidence="3" id="KW-0732">Signal</keyword>
<evidence type="ECO:0000256" key="7">
    <source>
        <dbReference type="ARBA" id="ARBA00023157"/>
    </source>
</evidence>
<evidence type="ECO:0000256" key="12">
    <source>
        <dbReference type="PROSITE-ProRule" id="PRU10057"/>
    </source>
</evidence>
<protein>
    <submittedName>
        <fullName evidence="16">EglS protein</fullName>
    </submittedName>
</protein>
<dbReference type="SMART" id="SM00473">
    <property type="entry name" value="PAN_AP"/>
    <property type="match status" value="3"/>
</dbReference>
<keyword evidence="6" id="KW-0136">Cellulose degradation</keyword>
<dbReference type="Gene3D" id="3.20.20.40">
    <property type="entry name" value="1, 4-beta cellobiohydrolase"/>
    <property type="match status" value="1"/>
</dbReference>
<keyword evidence="7" id="KW-1015">Disulfide bond</keyword>
<dbReference type="PANTHER" id="PTHR34876">
    <property type="match status" value="1"/>
</dbReference>
<feature type="compositionally biased region" description="Pro residues" evidence="13">
    <location>
        <begin position="1041"/>
        <end position="1068"/>
    </location>
</feature>
<dbReference type="PANTHER" id="PTHR34876:SF4">
    <property type="entry name" value="1,4-BETA-D-GLUCAN CELLOBIOHYDROLASE C-RELATED"/>
    <property type="match status" value="1"/>
</dbReference>
<dbReference type="SUPFAM" id="SSF51989">
    <property type="entry name" value="Glycosyl hydrolases family 6, cellulases"/>
    <property type="match status" value="1"/>
</dbReference>
<evidence type="ECO:0000256" key="4">
    <source>
        <dbReference type="ARBA" id="ARBA00022801"/>
    </source>
</evidence>
<feature type="region of interest" description="Disordered" evidence="13">
    <location>
        <begin position="2316"/>
        <end position="2337"/>
    </location>
</feature>
<dbReference type="PRINTS" id="PR00733">
    <property type="entry name" value="GLHYDRLASE6"/>
</dbReference>
<dbReference type="InterPro" id="IPR003609">
    <property type="entry name" value="Pan_app"/>
</dbReference>
<evidence type="ECO:0000259" key="14">
    <source>
        <dbReference type="PROSITE" id="PS50948"/>
    </source>
</evidence>
<keyword evidence="8" id="KW-0687">Ribonucleoprotein</keyword>
<keyword evidence="5" id="KW-0689">Ribosomal protein</keyword>
<feature type="region of interest" description="Disordered" evidence="13">
    <location>
        <begin position="224"/>
        <end position="257"/>
    </location>
</feature>
<proteinExistence type="inferred from homology"/>
<evidence type="ECO:0000256" key="5">
    <source>
        <dbReference type="ARBA" id="ARBA00022980"/>
    </source>
</evidence>
<dbReference type="GO" id="GO:0030248">
    <property type="term" value="F:cellulose binding"/>
    <property type="evidence" value="ECO:0007669"/>
    <property type="project" value="InterPro"/>
</dbReference>
<dbReference type="InterPro" id="IPR035971">
    <property type="entry name" value="CBD_sf"/>
</dbReference>